<name>A0A9P4S3U3_9PEZI</name>
<evidence type="ECO:0000256" key="4">
    <source>
        <dbReference type="SAM" id="MobiDB-lite"/>
    </source>
</evidence>
<dbReference type="Proteomes" id="UP000799429">
    <property type="component" value="Unassembled WGS sequence"/>
</dbReference>
<keyword evidence="1 3" id="KW-0853">WD repeat</keyword>
<dbReference type="EMBL" id="MU006117">
    <property type="protein sequence ID" value="KAF2834558.1"/>
    <property type="molecule type" value="Genomic_DNA"/>
</dbReference>
<dbReference type="PANTHER" id="PTHR19857:SF8">
    <property type="entry name" value="ANGIO-ASSOCIATED MIGRATORY CELL PROTEIN"/>
    <property type="match status" value="1"/>
</dbReference>
<gene>
    <name evidence="5" type="ORF">M501DRAFT_943882</name>
</gene>
<evidence type="ECO:0000313" key="5">
    <source>
        <dbReference type="EMBL" id="KAF2834558.1"/>
    </source>
</evidence>
<dbReference type="SUPFAM" id="SSF50978">
    <property type="entry name" value="WD40 repeat-like"/>
    <property type="match status" value="1"/>
</dbReference>
<protein>
    <submittedName>
        <fullName evidence="5">WD40 repeat-like protein</fullName>
    </submittedName>
</protein>
<sequence length="481" mass="50604">MSAQTPHQQPPRDFPERDDDDEMLDPADAEEEIVDDDDAAMDSGDEDNDEANLDPSETLEEIALQNDSTAHFDAHTDSIFCIAQHPIHSSIVATGGGDDTGYVFDGTPPRRPLLPSSYESNPQPVERESIKPLFKLEGHTESLNAITYTLPKGAYLATGTLDGALRVWATDQPGLRYKFLAEAKEVDEINWLAPCPHPSHPNVLALGAADGSVWVYSLNIADKASPLTILQTYYKHTAPCTAGAWTPDGTLLATVAEDSSLEVWDVFSDAAAAGIASPDSQSVVSLNGTDERFRVDGGLYSVAVAPTGAFLATGGAEGQLRIVGLPRLSAGTTTGTGQTGQILASLQTQSDGIETLSFSSPPLNLLAAGSVDGSIALFDHAHRFAVRRHIRDAHDGEAVIKVEFLVHGNQTYILTSAGNDGVIRRWDARGGTAAAGNGLLAEWRGHRGGGEGGGVLGFVQGAGAVVTAGDDGVALVFEGGR</sequence>
<organism evidence="5 6">
    <name type="scientific">Patellaria atrata CBS 101060</name>
    <dbReference type="NCBI Taxonomy" id="1346257"/>
    <lineage>
        <taxon>Eukaryota</taxon>
        <taxon>Fungi</taxon>
        <taxon>Dikarya</taxon>
        <taxon>Ascomycota</taxon>
        <taxon>Pezizomycotina</taxon>
        <taxon>Dothideomycetes</taxon>
        <taxon>Dothideomycetes incertae sedis</taxon>
        <taxon>Patellariales</taxon>
        <taxon>Patellariaceae</taxon>
        <taxon>Patellaria</taxon>
    </lineage>
</organism>
<feature type="region of interest" description="Disordered" evidence="4">
    <location>
        <begin position="1"/>
        <end position="53"/>
    </location>
</feature>
<evidence type="ECO:0000313" key="6">
    <source>
        <dbReference type="Proteomes" id="UP000799429"/>
    </source>
</evidence>
<feature type="repeat" description="WD" evidence="3">
    <location>
        <begin position="233"/>
        <end position="266"/>
    </location>
</feature>
<evidence type="ECO:0000256" key="3">
    <source>
        <dbReference type="PROSITE-ProRule" id="PRU00221"/>
    </source>
</evidence>
<comment type="caution">
    <text evidence="5">The sequence shown here is derived from an EMBL/GenBank/DDBJ whole genome shotgun (WGS) entry which is preliminary data.</text>
</comment>
<dbReference type="InterPro" id="IPR015943">
    <property type="entry name" value="WD40/YVTN_repeat-like_dom_sf"/>
</dbReference>
<keyword evidence="2" id="KW-0677">Repeat</keyword>
<keyword evidence="6" id="KW-1185">Reference proteome</keyword>
<dbReference type="Gene3D" id="2.130.10.10">
    <property type="entry name" value="YVTN repeat-like/Quinoprotein amine dehydrogenase"/>
    <property type="match status" value="1"/>
</dbReference>
<dbReference type="AlphaFoldDB" id="A0A9P4S3U3"/>
<dbReference type="Pfam" id="PF00400">
    <property type="entry name" value="WD40"/>
    <property type="match status" value="5"/>
</dbReference>
<dbReference type="PROSITE" id="PS50294">
    <property type="entry name" value="WD_REPEATS_REGION"/>
    <property type="match status" value="2"/>
</dbReference>
<dbReference type="PANTHER" id="PTHR19857">
    <property type="entry name" value="MITOCHONDRIAL DIVISION PROTEIN 1-RELATED"/>
    <property type="match status" value="1"/>
</dbReference>
<dbReference type="InterPro" id="IPR036322">
    <property type="entry name" value="WD40_repeat_dom_sf"/>
</dbReference>
<feature type="repeat" description="WD" evidence="3">
    <location>
        <begin position="136"/>
        <end position="168"/>
    </location>
</feature>
<proteinExistence type="predicted"/>
<reference evidence="5" key="1">
    <citation type="journal article" date="2020" name="Stud. Mycol.">
        <title>101 Dothideomycetes genomes: a test case for predicting lifestyles and emergence of pathogens.</title>
        <authorList>
            <person name="Haridas S."/>
            <person name="Albert R."/>
            <person name="Binder M."/>
            <person name="Bloem J."/>
            <person name="Labutti K."/>
            <person name="Salamov A."/>
            <person name="Andreopoulos B."/>
            <person name="Baker S."/>
            <person name="Barry K."/>
            <person name="Bills G."/>
            <person name="Bluhm B."/>
            <person name="Cannon C."/>
            <person name="Castanera R."/>
            <person name="Culley D."/>
            <person name="Daum C."/>
            <person name="Ezra D."/>
            <person name="Gonzalez J."/>
            <person name="Henrissat B."/>
            <person name="Kuo A."/>
            <person name="Liang C."/>
            <person name="Lipzen A."/>
            <person name="Lutzoni F."/>
            <person name="Magnuson J."/>
            <person name="Mondo S."/>
            <person name="Nolan M."/>
            <person name="Ohm R."/>
            <person name="Pangilinan J."/>
            <person name="Park H.-J."/>
            <person name="Ramirez L."/>
            <person name="Alfaro M."/>
            <person name="Sun H."/>
            <person name="Tritt A."/>
            <person name="Yoshinaga Y."/>
            <person name="Zwiers L.-H."/>
            <person name="Turgeon B."/>
            <person name="Goodwin S."/>
            <person name="Spatafora J."/>
            <person name="Crous P."/>
            <person name="Grigoriev I."/>
        </authorList>
    </citation>
    <scope>NUCLEOTIDE SEQUENCE</scope>
    <source>
        <strain evidence="5">CBS 101060</strain>
    </source>
</reference>
<evidence type="ECO:0000256" key="1">
    <source>
        <dbReference type="ARBA" id="ARBA00022574"/>
    </source>
</evidence>
<dbReference type="InterPro" id="IPR051179">
    <property type="entry name" value="WD_repeat_multifunction"/>
</dbReference>
<dbReference type="PROSITE" id="PS00678">
    <property type="entry name" value="WD_REPEATS_1"/>
    <property type="match status" value="1"/>
</dbReference>
<dbReference type="SMART" id="SM00320">
    <property type="entry name" value="WD40"/>
    <property type="match status" value="8"/>
</dbReference>
<dbReference type="PROSITE" id="PS50082">
    <property type="entry name" value="WD_REPEATS_2"/>
    <property type="match status" value="2"/>
</dbReference>
<dbReference type="InterPro" id="IPR019775">
    <property type="entry name" value="WD40_repeat_CS"/>
</dbReference>
<evidence type="ECO:0000256" key="2">
    <source>
        <dbReference type="ARBA" id="ARBA00022737"/>
    </source>
</evidence>
<feature type="compositionally biased region" description="Acidic residues" evidence="4">
    <location>
        <begin position="16"/>
        <end position="53"/>
    </location>
</feature>
<accession>A0A9P4S3U3</accession>
<dbReference type="InterPro" id="IPR001680">
    <property type="entry name" value="WD40_rpt"/>
</dbReference>
<dbReference type="OrthoDB" id="10261640at2759"/>